<evidence type="ECO:0000256" key="4">
    <source>
        <dbReference type="PROSITE-ProRule" id="PRU00317"/>
    </source>
</evidence>
<dbReference type="Gene3D" id="1.25.10.10">
    <property type="entry name" value="Leucine-rich Repeat Variant"/>
    <property type="match status" value="1"/>
</dbReference>
<dbReference type="GO" id="GO:0005737">
    <property type="term" value="C:cytoplasm"/>
    <property type="evidence" value="ECO:0007669"/>
    <property type="project" value="TreeGrafter"/>
</dbReference>
<dbReference type="SUPFAM" id="SSF48371">
    <property type="entry name" value="ARM repeat"/>
    <property type="match status" value="1"/>
</dbReference>
<evidence type="ECO:0000256" key="1">
    <source>
        <dbReference type="ARBA" id="ARBA00022737"/>
    </source>
</evidence>
<gene>
    <name evidence="6" type="ORF">RJT34_04450</name>
</gene>
<dbReference type="PROSITE" id="PS50302">
    <property type="entry name" value="PUM"/>
    <property type="match status" value="4"/>
</dbReference>
<evidence type="ECO:0000259" key="5">
    <source>
        <dbReference type="PROSITE" id="PS50303"/>
    </source>
</evidence>
<organism evidence="6 7">
    <name type="scientific">Clitoria ternatea</name>
    <name type="common">Butterfly pea</name>
    <dbReference type="NCBI Taxonomy" id="43366"/>
    <lineage>
        <taxon>Eukaryota</taxon>
        <taxon>Viridiplantae</taxon>
        <taxon>Streptophyta</taxon>
        <taxon>Embryophyta</taxon>
        <taxon>Tracheophyta</taxon>
        <taxon>Spermatophyta</taxon>
        <taxon>Magnoliopsida</taxon>
        <taxon>eudicotyledons</taxon>
        <taxon>Gunneridae</taxon>
        <taxon>Pentapetalae</taxon>
        <taxon>rosids</taxon>
        <taxon>fabids</taxon>
        <taxon>Fabales</taxon>
        <taxon>Fabaceae</taxon>
        <taxon>Papilionoideae</taxon>
        <taxon>50 kb inversion clade</taxon>
        <taxon>NPAAA clade</taxon>
        <taxon>indigoferoid/millettioid clade</taxon>
        <taxon>Phaseoleae</taxon>
        <taxon>Clitoria</taxon>
    </lineage>
</organism>
<dbReference type="GO" id="GO:0006417">
    <property type="term" value="P:regulation of translation"/>
    <property type="evidence" value="ECO:0007669"/>
    <property type="project" value="UniProtKB-KW"/>
</dbReference>
<evidence type="ECO:0000256" key="2">
    <source>
        <dbReference type="ARBA" id="ARBA00022845"/>
    </source>
</evidence>
<evidence type="ECO:0000313" key="7">
    <source>
        <dbReference type="Proteomes" id="UP001359559"/>
    </source>
</evidence>
<keyword evidence="1" id="KW-0677">Repeat</keyword>
<dbReference type="EMBL" id="JAYKXN010000001">
    <property type="protein sequence ID" value="KAK7319725.1"/>
    <property type="molecule type" value="Genomic_DNA"/>
</dbReference>
<dbReference type="InterPro" id="IPR016024">
    <property type="entry name" value="ARM-type_fold"/>
</dbReference>
<keyword evidence="7" id="KW-1185">Reference proteome</keyword>
<protein>
    <recommendedName>
        <fullName evidence="5">PUM-HD domain-containing protein</fullName>
    </recommendedName>
</protein>
<dbReference type="Proteomes" id="UP001359559">
    <property type="component" value="Unassembled WGS sequence"/>
</dbReference>
<dbReference type="PANTHER" id="PTHR12537">
    <property type="entry name" value="RNA BINDING PROTEIN PUMILIO-RELATED"/>
    <property type="match status" value="1"/>
</dbReference>
<dbReference type="PANTHER" id="PTHR12537:SF129">
    <property type="entry name" value="PUMILIO HOMOLOG 15-LIKE"/>
    <property type="match status" value="1"/>
</dbReference>
<dbReference type="SMART" id="SM00025">
    <property type="entry name" value="Pumilio"/>
    <property type="match status" value="7"/>
</dbReference>
<feature type="domain" description="PUM-HD" evidence="5">
    <location>
        <begin position="94"/>
        <end position="428"/>
    </location>
</feature>
<accession>A0AAN9KLB4</accession>
<proteinExistence type="predicted"/>
<comment type="caution">
    <text evidence="6">The sequence shown here is derived from an EMBL/GenBank/DDBJ whole genome shotgun (WGS) entry which is preliminary data.</text>
</comment>
<reference evidence="6 7" key="1">
    <citation type="submission" date="2024-01" db="EMBL/GenBank/DDBJ databases">
        <title>The genomes of 5 underutilized Papilionoideae crops provide insights into root nodulation and disease resistance.</title>
        <authorList>
            <person name="Yuan L."/>
        </authorList>
    </citation>
    <scope>NUCLEOTIDE SEQUENCE [LARGE SCALE GENOMIC DNA]</scope>
    <source>
        <strain evidence="6">LY-2023</strain>
        <tissue evidence="6">Leaf</tissue>
    </source>
</reference>
<evidence type="ECO:0000256" key="3">
    <source>
        <dbReference type="ARBA" id="ARBA00022884"/>
    </source>
</evidence>
<feature type="repeat" description="Pumilio" evidence="4">
    <location>
        <begin position="307"/>
        <end position="343"/>
    </location>
</feature>
<sequence>MAQFLNHDDVHPYPFLQENQNPTTVTNYQYHPYYNVGMQNLVSRMEGLSLMSNPYNTSGDHSDRLLQERLITVSDSGGYSNDVIPKRIHNETRHHINVINSIGSTSTSANIGHGSVIAPYMRGRLVSMAMDKSECLSLQQMIEEGTTGEINTIISELKNHLHLLIIHPYGNYVVQKFFQASNVTTVQVYAILSFIIRDTQKLKDACIDHNGTRVIQKIVESVQTQEGMLAILCAIRPITVPLVKTDKGRYVIQQCVMHFQPVYKKVILDEMARNCLDIARNEFGCRAIQKCLDIAEGEAATSQLVEEIVSKAVILAQDPFGNYVVQFVIQEMKVVAVNEMIISRLQGYYVALSMNKYASNVVEKLLQFSNPVDTAIIVVELVYSPEFFNVGPLQKRLCKTILSRRRDLESNVGGKMVLKAAEKSSFHV</sequence>
<keyword evidence="3" id="KW-0694">RNA-binding</keyword>
<feature type="repeat" description="Pumilio" evidence="4">
    <location>
        <begin position="270"/>
        <end position="306"/>
    </location>
</feature>
<evidence type="ECO:0000313" key="6">
    <source>
        <dbReference type="EMBL" id="KAK7319725.1"/>
    </source>
</evidence>
<dbReference type="PROSITE" id="PS50303">
    <property type="entry name" value="PUM_HD"/>
    <property type="match status" value="1"/>
</dbReference>
<name>A0AAN9KLB4_CLITE</name>
<dbReference type="GO" id="GO:0003729">
    <property type="term" value="F:mRNA binding"/>
    <property type="evidence" value="ECO:0007669"/>
    <property type="project" value="TreeGrafter"/>
</dbReference>
<feature type="repeat" description="Pumilio" evidence="4">
    <location>
        <begin position="156"/>
        <end position="193"/>
    </location>
</feature>
<dbReference type="InterPro" id="IPR001313">
    <property type="entry name" value="Pumilio_RNA-bd_rpt"/>
</dbReference>
<dbReference type="InterPro" id="IPR033133">
    <property type="entry name" value="PUM-HD"/>
</dbReference>
<dbReference type="AlphaFoldDB" id="A0AAN9KLB4"/>
<feature type="repeat" description="Pumilio" evidence="4">
    <location>
        <begin position="344"/>
        <end position="380"/>
    </location>
</feature>
<dbReference type="Pfam" id="PF00806">
    <property type="entry name" value="PUF"/>
    <property type="match status" value="7"/>
</dbReference>
<keyword evidence="2" id="KW-0810">Translation regulation</keyword>
<dbReference type="InterPro" id="IPR011989">
    <property type="entry name" value="ARM-like"/>
</dbReference>